<proteinExistence type="predicted"/>
<evidence type="ECO:0000313" key="1">
    <source>
        <dbReference type="EMBL" id="MED6189815.1"/>
    </source>
</evidence>
<keyword evidence="2" id="KW-1185">Reference proteome</keyword>
<evidence type="ECO:0000313" key="2">
    <source>
        <dbReference type="Proteomes" id="UP001341840"/>
    </source>
</evidence>
<accession>A0ABU6WZL0</accession>
<dbReference type="EMBL" id="JASCZI010183946">
    <property type="protein sequence ID" value="MED6189815.1"/>
    <property type="molecule type" value="Genomic_DNA"/>
</dbReference>
<protein>
    <submittedName>
        <fullName evidence="1">Uncharacterized protein</fullName>
    </submittedName>
</protein>
<name>A0ABU6WZL0_9FABA</name>
<feature type="non-terminal residue" evidence="1">
    <location>
        <position position="1"/>
    </location>
</feature>
<comment type="caution">
    <text evidence="1">The sequence shown here is derived from an EMBL/GenBank/DDBJ whole genome shotgun (WGS) entry which is preliminary data.</text>
</comment>
<organism evidence="1 2">
    <name type="scientific">Stylosanthes scabra</name>
    <dbReference type="NCBI Taxonomy" id="79078"/>
    <lineage>
        <taxon>Eukaryota</taxon>
        <taxon>Viridiplantae</taxon>
        <taxon>Streptophyta</taxon>
        <taxon>Embryophyta</taxon>
        <taxon>Tracheophyta</taxon>
        <taxon>Spermatophyta</taxon>
        <taxon>Magnoliopsida</taxon>
        <taxon>eudicotyledons</taxon>
        <taxon>Gunneridae</taxon>
        <taxon>Pentapetalae</taxon>
        <taxon>rosids</taxon>
        <taxon>fabids</taxon>
        <taxon>Fabales</taxon>
        <taxon>Fabaceae</taxon>
        <taxon>Papilionoideae</taxon>
        <taxon>50 kb inversion clade</taxon>
        <taxon>dalbergioids sensu lato</taxon>
        <taxon>Dalbergieae</taxon>
        <taxon>Pterocarpus clade</taxon>
        <taxon>Stylosanthes</taxon>
    </lineage>
</organism>
<sequence length="69" mass="8215">VYKYEFVPMGNPSTWPPYQGKKFVANIRLRRMGKRHPKITRYLNGMDRQVHGPRKYSLCGGLMRCFRKP</sequence>
<reference evidence="1 2" key="1">
    <citation type="journal article" date="2023" name="Plants (Basel)">
        <title>Bridging the Gap: Combining Genomics and Transcriptomics Approaches to Understand Stylosanthes scabra, an Orphan Legume from the Brazilian Caatinga.</title>
        <authorList>
            <person name="Ferreira-Neto J.R.C."/>
            <person name="da Silva M.D."/>
            <person name="Binneck E."/>
            <person name="de Melo N.F."/>
            <person name="da Silva R.H."/>
            <person name="de Melo A.L.T.M."/>
            <person name="Pandolfi V."/>
            <person name="Bustamante F.O."/>
            <person name="Brasileiro-Vidal A.C."/>
            <person name="Benko-Iseppon A.M."/>
        </authorList>
    </citation>
    <scope>NUCLEOTIDE SEQUENCE [LARGE SCALE GENOMIC DNA]</scope>
    <source>
        <tissue evidence="1">Leaves</tissue>
    </source>
</reference>
<gene>
    <name evidence="1" type="ORF">PIB30_099733</name>
</gene>
<dbReference type="Proteomes" id="UP001341840">
    <property type="component" value="Unassembled WGS sequence"/>
</dbReference>